<evidence type="ECO:0000259" key="1">
    <source>
        <dbReference type="Pfam" id="PF13439"/>
    </source>
</evidence>
<evidence type="ECO:0000313" key="2">
    <source>
        <dbReference type="EMBL" id="MBB3896643.1"/>
    </source>
</evidence>
<dbReference type="SUPFAM" id="SSF53756">
    <property type="entry name" value="UDP-Glycosyltransferase/glycogen phosphorylase"/>
    <property type="match status" value="1"/>
</dbReference>
<protein>
    <submittedName>
        <fullName evidence="2">Glycosyltransferase involved in cell wall biosynthesis</fullName>
    </submittedName>
</protein>
<evidence type="ECO:0000313" key="3">
    <source>
        <dbReference type="Proteomes" id="UP000553193"/>
    </source>
</evidence>
<dbReference type="Pfam" id="PF13692">
    <property type="entry name" value="Glyco_trans_1_4"/>
    <property type="match status" value="1"/>
</dbReference>
<dbReference type="PANTHER" id="PTHR12526:SF636">
    <property type="entry name" value="BLL3647 PROTEIN"/>
    <property type="match status" value="1"/>
</dbReference>
<gene>
    <name evidence="2" type="ORF">GGQ83_000069</name>
</gene>
<dbReference type="AlphaFoldDB" id="A0A840A822"/>
<sequence length="358" mass="36203">MIALRRLLVVVPSPGFGGAEAQTLQVARGLARMGVEVLVVAEPATLAAAGAALAGCASRPAALHMDPDAPLAVALARQGEALRPFLRGAEAALVCCPLPNAALGALRVLSEVRMPTLAVAHLVRVDWNSTPAEAALVAGLRVGWAAVSAPAARRLEALFDLSHGQVAVVPNGLPPASSPAADRARFNLPEGVPLLVQVGRLDDRKGAHLAPALSWAVAPGLLVLAGEGPFAPALAAAGVRLLGQVADVPALLASADALVLPSRHEGAPLVLLEAARAGCPILATRAALEAWPAPEAVARIIPREADAIAAAFRALLADRAGTIARVAAARAVAEACDEAGMITLTARLIEAEAARCAA</sequence>
<accession>A0A840A822</accession>
<organism evidence="2 3">
    <name type="scientific">Roseococcus suduntuyensis</name>
    <dbReference type="NCBI Taxonomy" id="455361"/>
    <lineage>
        <taxon>Bacteria</taxon>
        <taxon>Pseudomonadati</taxon>
        <taxon>Pseudomonadota</taxon>
        <taxon>Alphaproteobacteria</taxon>
        <taxon>Acetobacterales</taxon>
        <taxon>Roseomonadaceae</taxon>
        <taxon>Roseococcus</taxon>
    </lineage>
</organism>
<dbReference type="InterPro" id="IPR028098">
    <property type="entry name" value="Glyco_trans_4-like_N"/>
</dbReference>
<name>A0A840A822_9PROT</name>
<reference evidence="2 3" key="1">
    <citation type="submission" date="2020-08" db="EMBL/GenBank/DDBJ databases">
        <title>Genomic Encyclopedia of Type Strains, Phase IV (KMG-IV): sequencing the most valuable type-strain genomes for metagenomic binning, comparative biology and taxonomic classification.</title>
        <authorList>
            <person name="Goeker M."/>
        </authorList>
    </citation>
    <scope>NUCLEOTIDE SEQUENCE [LARGE SCALE GENOMIC DNA]</scope>
    <source>
        <strain evidence="2 3">DSM 19979</strain>
    </source>
</reference>
<keyword evidence="2" id="KW-0808">Transferase</keyword>
<dbReference type="PANTHER" id="PTHR12526">
    <property type="entry name" value="GLYCOSYLTRANSFERASE"/>
    <property type="match status" value="1"/>
</dbReference>
<dbReference type="Pfam" id="PF13439">
    <property type="entry name" value="Glyco_transf_4"/>
    <property type="match status" value="1"/>
</dbReference>
<dbReference type="RefSeq" id="WP_184381613.1">
    <property type="nucleotide sequence ID" value="NZ_JACIDJ010000001.1"/>
</dbReference>
<dbReference type="Proteomes" id="UP000553193">
    <property type="component" value="Unassembled WGS sequence"/>
</dbReference>
<dbReference type="EMBL" id="JACIDJ010000001">
    <property type="protein sequence ID" value="MBB3896643.1"/>
    <property type="molecule type" value="Genomic_DNA"/>
</dbReference>
<comment type="caution">
    <text evidence="2">The sequence shown here is derived from an EMBL/GenBank/DDBJ whole genome shotgun (WGS) entry which is preliminary data.</text>
</comment>
<feature type="domain" description="Glycosyltransferase subfamily 4-like N-terminal" evidence="1">
    <location>
        <begin position="16"/>
        <end position="174"/>
    </location>
</feature>
<dbReference type="CDD" id="cd03801">
    <property type="entry name" value="GT4_PimA-like"/>
    <property type="match status" value="1"/>
</dbReference>
<dbReference type="GO" id="GO:0016757">
    <property type="term" value="F:glycosyltransferase activity"/>
    <property type="evidence" value="ECO:0007669"/>
    <property type="project" value="UniProtKB-ARBA"/>
</dbReference>
<proteinExistence type="predicted"/>
<dbReference type="Gene3D" id="3.40.50.2000">
    <property type="entry name" value="Glycogen Phosphorylase B"/>
    <property type="match status" value="2"/>
</dbReference>
<keyword evidence="3" id="KW-1185">Reference proteome</keyword>